<accession>A0ABV6YVK3</accession>
<dbReference type="PANTHER" id="PTHR43201:SF5">
    <property type="entry name" value="MEDIUM-CHAIN ACYL-COA LIGASE ACSF2, MITOCHONDRIAL"/>
    <property type="match status" value="1"/>
</dbReference>
<dbReference type="InterPro" id="IPR020845">
    <property type="entry name" value="AMP-binding_CS"/>
</dbReference>
<evidence type="ECO:0000259" key="3">
    <source>
        <dbReference type="Pfam" id="PF00501"/>
    </source>
</evidence>
<keyword evidence="2" id="KW-0436">Ligase</keyword>
<dbReference type="Pfam" id="PF13193">
    <property type="entry name" value="AMP-binding_C"/>
    <property type="match status" value="1"/>
</dbReference>
<dbReference type="InterPro" id="IPR025110">
    <property type="entry name" value="AMP-bd_C"/>
</dbReference>
<name>A0ABV6YVK3_UNCC1</name>
<dbReference type="PANTHER" id="PTHR43201">
    <property type="entry name" value="ACYL-COA SYNTHETASE"/>
    <property type="match status" value="1"/>
</dbReference>
<dbReference type="Proteomes" id="UP001594351">
    <property type="component" value="Unassembled WGS sequence"/>
</dbReference>
<evidence type="ECO:0000313" key="6">
    <source>
        <dbReference type="Proteomes" id="UP001594351"/>
    </source>
</evidence>
<dbReference type="Pfam" id="PF00501">
    <property type="entry name" value="AMP-binding"/>
    <property type="match status" value="1"/>
</dbReference>
<feature type="domain" description="AMP-binding enzyme C-terminal" evidence="4">
    <location>
        <begin position="412"/>
        <end position="485"/>
    </location>
</feature>
<dbReference type="Gene3D" id="3.40.50.12780">
    <property type="entry name" value="N-terminal domain of ligase-like"/>
    <property type="match status" value="1"/>
</dbReference>
<dbReference type="PROSITE" id="PS00455">
    <property type="entry name" value="AMP_BINDING"/>
    <property type="match status" value="1"/>
</dbReference>
<evidence type="ECO:0000313" key="5">
    <source>
        <dbReference type="EMBL" id="MFC1850225.1"/>
    </source>
</evidence>
<dbReference type="InterPro" id="IPR045851">
    <property type="entry name" value="AMP-bd_C_sf"/>
</dbReference>
<dbReference type="InterPro" id="IPR000873">
    <property type="entry name" value="AMP-dep_synth/lig_dom"/>
</dbReference>
<evidence type="ECO:0000259" key="4">
    <source>
        <dbReference type="Pfam" id="PF13193"/>
    </source>
</evidence>
<evidence type="ECO:0000256" key="2">
    <source>
        <dbReference type="ARBA" id="ARBA00022598"/>
    </source>
</evidence>
<keyword evidence="6" id="KW-1185">Reference proteome</keyword>
<proteinExistence type="inferred from homology"/>
<dbReference type="InterPro" id="IPR042099">
    <property type="entry name" value="ANL_N_sf"/>
</dbReference>
<gene>
    <name evidence="5" type="ORF">ACFL27_08545</name>
</gene>
<protein>
    <submittedName>
        <fullName evidence="5">Class I adenylate-forming enzyme family protein</fullName>
    </submittedName>
</protein>
<dbReference type="Gene3D" id="3.30.300.30">
    <property type="match status" value="1"/>
</dbReference>
<comment type="similarity">
    <text evidence="1">Belongs to the ATP-dependent AMP-binding enzyme family.</text>
</comment>
<organism evidence="5 6">
    <name type="scientific">candidate division CSSED10-310 bacterium</name>
    <dbReference type="NCBI Taxonomy" id="2855610"/>
    <lineage>
        <taxon>Bacteria</taxon>
        <taxon>Bacteria division CSSED10-310</taxon>
    </lineage>
</organism>
<feature type="domain" description="AMP-dependent synthetase/ligase" evidence="3">
    <location>
        <begin position="10"/>
        <end position="361"/>
    </location>
</feature>
<reference evidence="5 6" key="1">
    <citation type="submission" date="2024-09" db="EMBL/GenBank/DDBJ databases">
        <title>Laminarin stimulates single cell rates of sulfate reduction while oxygen inhibits transcriptomic activity in coastal marine sediment.</title>
        <authorList>
            <person name="Lindsay M."/>
            <person name="Orcutt B."/>
            <person name="Emerson D."/>
            <person name="Stepanauskas R."/>
            <person name="D'Angelo T."/>
        </authorList>
    </citation>
    <scope>NUCLEOTIDE SEQUENCE [LARGE SCALE GENOMIC DNA]</scope>
    <source>
        <strain evidence="5">SAG AM-311-K15</strain>
    </source>
</reference>
<sequence length="515" mass="58229">MIDTIFRQIVLQNETKVAVIEEGRKFSYQHIWEQKDKLSRYLRYTLGIQAGDQIGIFLPNSVDFIISFFACAEIRAVSIPLNIHFKERELQFFLTRCSFAAFITQEHLYSFLRHSFHQIPDNRFIIISEIMEIHRDSALPVSAAAQHPAPKPDPEADIIFFTTSGSTGIPKIFSKSQRAVIAGAENVAQAIKITKHDRVLSVVPFYFAYGFSNCLFLPLLKGATIVMMKQFLPRQAIQILQDESITLFFGSPFIYSTLAEVSSQDHHLSSIRFCFSAGAMLPRGLGETFFKKFGLRVRALYGLSETGTISIQMGDQDEDHHSLGKPLPNIEIKIGNEYDLKGSQIHQGEILIKSPALMSGYIGDRELTTKSFQQGFFRTGDLGKLDRQGRVCLCGRIKRIINVAGINVDPVEIENVLVAFPKIRDAFVMAVTNKRGIEIIKAIIVAQPDCQRGEVIEYCKKKLADYKIPRLVEFKERLPHNIMGKVMSPQWEVKSEFSSSQSQKITLHGNDQEND</sequence>
<dbReference type="EMBL" id="JBHPBY010000084">
    <property type="protein sequence ID" value="MFC1850225.1"/>
    <property type="molecule type" value="Genomic_DNA"/>
</dbReference>
<comment type="caution">
    <text evidence="5">The sequence shown here is derived from an EMBL/GenBank/DDBJ whole genome shotgun (WGS) entry which is preliminary data.</text>
</comment>
<dbReference type="SUPFAM" id="SSF56801">
    <property type="entry name" value="Acetyl-CoA synthetase-like"/>
    <property type="match status" value="1"/>
</dbReference>
<evidence type="ECO:0000256" key="1">
    <source>
        <dbReference type="ARBA" id="ARBA00006432"/>
    </source>
</evidence>